<proteinExistence type="predicted"/>
<protein>
    <recommendedName>
        <fullName evidence="3">Bacteriocin biosynthesis cyclodehydratase domain-containing protein</fullName>
    </recommendedName>
</protein>
<dbReference type="Proteomes" id="UP000198976">
    <property type="component" value="Chromosome I"/>
</dbReference>
<sequence length="317" mass="34089">MRIIPGTAVLWRDPTTVQIGSDPSKCVVFTQVTSAQREWLVQAASSSPEDPPVRMLPHVLPLVSRLRAAHLIDEGEAPAMREGICIDGLDALSVRLVELLIRSGFSRFEFRDPRPSIGKFADLMPADTFATCRAYAAGEMIRARFPHVFVGSLSRSDLTVVSRPRTLDLAACGFLLADDQQHLVMTRHERSVVIGPLVIPGHTPCAQCAALALVDTDASWPLLATQMEQWPVGPLPPACECQAALCAATAVARTLGYSVLGESEMCGPDALTAHVDSDGQVRLSAIAPHERCGCGAYGTPFEDAVPSHEPVTIRAYS</sequence>
<dbReference type="EMBL" id="LT629792">
    <property type="protein sequence ID" value="SDT88065.1"/>
    <property type="molecule type" value="Genomic_DNA"/>
</dbReference>
<evidence type="ECO:0008006" key="3">
    <source>
        <dbReference type="Google" id="ProtNLM"/>
    </source>
</evidence>
<gene>
    <name evidence="1" type="ORF">SAMN04489714_0500</name>
</gene>
<dbReference type="Gene3D" id="3.40.50.720">
    <property type="entry name" value="NAD(P)-binding Rossmann-like Domain"/>
    <property type="match status" value="1"/>
</dbReference>
<accession>A0ABY0V640</accession>
<name>A0ABY0V640_9ACTO</name>
<dbReference type="RefSeq" id="WP_092648317.1">
    <property type="nucleotide sequence ID" value="NZ_LT629792.1"/>
</dbReference>
<reference evidence="1 2" key="1">
    <citation type="submission" date="2016-10" db="EMBL/GenBank/DDBJ databases">
        <authorList>
            <person name="Varghese N."/>
            <person name="Submissions S."/>
        </authorList>
    </citation>
    <scope>NUCLEOTIDE SEQUENCE [LARGE SCALE GENOMIC DNA]</scope>
    <source>
        <strain evidence="1 2">DSM 9169</strain>
    </source>
</reference>
<keyword evidence="2" id="KW-1185">Reference proteome</keyword>
<evidence type="ECO:0000313" key="1">
    <source>
        <dbReference type="EMBL" id="SDT88065.1"/>
    </source>
</evidence>
<organism evidence="1 2">
    <name type="scientific">Schaalia radingae</name>
    <dbReference type="NCBI Taxonomy" id="131110"/>
    <lineage>
        <taxon>Bacteria</taxon>
        <taxon>Bacillati</taxon>
        <taxon>Actinomycetota</taxon>
        <taxon>Actinomycetes</taxon>
        <taxon>Actinomycetales</taxon>
        <taxon>Actinomycetaceae</taxon>
        <taxon>Schaalia</taxon>
    </lineage>
</organism>
<evidence type="ECO:0000313" key="2">
    <source>
        <dbReference type="Proteomes" id="UP000198976"/>
    </source>
</evidence>